<dbReference type="InterPro" id="IPR012132">
    <property type="entry name" value="GMC_OxRdtase"/>
</dbReference>
<dbReference type="Gene3D" id="3.50.50.60">
    <property type="entry name" value="FAD/NAD(P)-binding domain"/>
    <property type="match status" value="1"/>
</dbReference>
<dbReference type="InterPro" id="IPR007867">
    <property type="entry name" value="GMC_OxRtase_C"/>
</dbReference>
<keyword evidence="3" id="KW-0285">Flavoprotein</keyword>
<name>U5EW71_9DIPT</name>
<keyword evidence="6" id="KW-0472">Membrane</keyword>
<keyword evidence="6" id="KW-1133">Transmembrane helix</keyword>
<reference evidence="9" key="1">
    <citation type="journal article" date="2014" name="Insect Biochem. Mol. Biol.">
        <title>An insight into the sialome of the frog biting fly, Corethrella appendiculata.</title>
        <authorList>
            <person name="Ribeiro J.M.C."/>
            <person name="Chagas A.C."/>
            <person name="Pham V.M."/>
            <person name="Lounibos L.P."/>
            <person name="Calvo E."/>
        </authorList>
    </citation>
    <scope>NUCLEOTIDE SEQUENCE</scope>
    <source>
        <tissue evidence="9">Salivary glands</tissue>
    </source>
</reference>
<feature type="non-terminal residue" evidence="9">
    <location>
        <position position="1"/>
    </location>
</feature>
<evidence type="ECO:0000256" key="6">
    <source>
        <dbReference type="SAM" id="Phobius"/>
    </source>
</evidence>
<comment type="cofactor">
    <cofactor evidence="1 5">
        <name>FAD</name>
        <dbReference type="ChEBI" id="CHEBI:57692"/>
    </cofactor>
</comment>
<feature type="transmembrane region" description="Helical" evidence="6">
    <location>
        <begin position="6"/>
        <end position="26"/>
    </location>
</feature>
<dbReference type="PANTHER" id="PTHR11552:SF147">
    <property type="entry name" value="CHOLINE DEHYDROGENASE, MITOCHONDRIAL"/>
    <property type="match status" value="1"/>
</dbReference>
<accession>U5EW71</accession>
<dbReference type="EMBL" id="GANO01001554">
    <property type="protein sequence ID" value="JAB58317.1"/>
    <property type="molecule type" value="mRNA"/>
</dbReference>
<protein>
    <submittedName>
        <fullName evidence="9">Putative glucose dehydrogenase</fullName>
    </submittedName>
</protein>
<comment type="similarity">
    <text evidence="2">Belongs to the GMC oxidoreductase family.</text>
</comment>
<evidence type="ECO:0000313" key="9">
    <source>
        <dbReference type="EMBL" id="JAB58317.1"/>
    </source>
</evidence>
<evidence type="ECO:0000259" key="7">
    <source>
        <dbReference type="Pfam" id="PF00732"/>
    </source>
</evidence>
<dbReference type="PIRSF" id="PIRSF000137">
    <property type="entry name" value="Alcohol_oxidase"/>
    <property type="match status" value="1"/>
</dbReference>
<dbReference type="PANTHER" id="PTHR11552">
    <property type="entry name" value="GLUCOSE-METHANOL-CHOLINE GMC OXIDOREDUCTASE"/>
    <property type="match status" value="1"/>
</dbReference>
<dbReference type="SUPFAM" id="SSF51905">
    <property type="entry name" value="FAD/NAD(P)-binding domain"/>
    <property type="match status" value="1"/>
</dbReference>
<sequence length="549" mass="62455">YVIYLVLIFGYMTLINLFAIYNNFFYGNLPKKSSYDYVIIGAGTAGSYLAGEMFNEDVLILEAGNMGNLLMDVPILQPFLQTTSYDWNYQSETQSDACLAMNERKSNWPMGKVFGGTYMLNNLIHYEGDIRDFNGWFNNEKDLERFIDSLGQINDELGNISSKNYHTKFGLSFRQAALESGYTDREFYYPLLSVVNGKRWTSSHRYHEQSNHTNHELILNAQVTRLIGDGKTVTSVVFEKNGKQYEIQVNKEVILSAGTIGSPKILLLSELGKDLPIGENLQDHVTTGLDMILFNQSLELGIIDILKPRNFFKYFFANINEVSSMSLPGCELLGFAKTSNHNHTPEIQFMIMPSGVTADYGIHFRNLLNLRNDVWEKYFQPIVSQEIQTATILPVLLHPKSRGFVKLKDWNPNSKPIIQPNYLTEPEDVQILVRAMKIIQEVIRMPAMQHLGAELNPKLFPGCEMHTFASDPYWECYVRQLTLTAYHPIGTCRMGVDGVVSSHDFRVHGISNLYIVDGSIIPNSISGNPNSIVLALAKYFYRTRFNVKK</sequence>
<organism evidence="9">
    <name type="scientific">Corethrella appendiculata</name>
    <dbReference type="NCBI Taxonomy" id="1370023"/>
    <lineage>
        <taxon>Eukaryota</taxon>
        <taxon>Metazoa</taxon>
        <taxon>Ecdysozoa</taxon>
        <taxon>Arthropoda</taxon>
        <taxon>Hexapoda</taxon>
        <taxon>Insecta</taxon>
        <taxon>Pterygota</taxon>
        <taxon>Neoptera</taxon>
        <taxon>Endopterygota</taxon>
        <taxon>Diptera</taxon>
        <taxon>Nematocera</taxon>
        <taxon>Culicoidea</taxon>
        <taxon>Chaoboridae</taxon>
        <taxon>Corethrella</taxon>
    </lineage>
</organism>
<evidence type="ECO:0000256" key="3">
    <source>
        <dbReference type="ARBA" id="ARBA00022630"/>
    </source>
</evidence>
<evidence type="ECO:0000256" key="1">
    <source>
        <dbReference type="ARBA" id="ARBA00001974"/>
    </source>
</evidence>
<keyword evidence="4 5" id="KW-0274">FAD</keyword>
<feature type="binding site" evidence="5">
    <location>
        <position position="113"/>
    </location>
    <ligand>
        <name>FAD</name>
        <dbReference type="ChEBI" id="CHEBI:57692"/>
    </ligand>
</feature>
<dbReference type="Pfam" id="PF05199">
    <property type="entry name" value="GMC_oxred_C"/>
    <property type="match status" value="1"/>
</dbReference>
<feature type="binding site" evidence="5">
    <location>
        <position position="117"/>
    </location>
    <ligand>
        <name>FAD</name>
        <dbReference type="ChEBI" id="CHEBI:57692"/>
    </ligand>
</feature>
<dbReference type="AlphaFoldDB" id="U5EW71"/>
<feature type="domain" description="Glucose-methanol-choline oxidoreductase C-terminal" evidence="8">
    <location>
        <begin position="399"/>
        <end position="537"/>
    </location>
</feature>
<feature type="binding site" evidence="5">
    <location>
        <position position="223"/>
    </location>
    <ligand>
        <name>FAD</name>
        <dbReference type="ChEBI" id="CHEBI:57692"/>
    </ligand>
</feature>
<evidence type="ECO:0000256" key="5">
    <source>
        <dbReference type="PIRSR" id="PIRSR000137-2"/>
    </source>
</evidence>
<proteinExistence type="evidence at transcript level"/>
<evidence type="ECO:0000259" key="8">
    <source>
        <dbReference type="Pfam" id="PF05199"/>
    </source>
</evidence>
<keyword evidence="6" id="KW-0812">Transmembrane</keyword>
<feature type="domain" description="Glucose-methanol-choline oxidoreductase N-terminal" evidence="7">
    <location>
        <begin position="35"/>
        <end position="285"/>
    </location>
</feature>
<dbReference type="Gene3D" id="3.30.560.10">
    <property type="entry name" value="Glucose Oxidase, domain 3"/>
    <property type="match status" value="1"/>
</dbReference>
<dbReference type="InterPro" id="IPR000172">
    <property type="entry name" value="GMC_OxRdtase_N"/>
</dbReference>
<dbReference type="GO" id="GO:0016614">
    <property type="term" value="F:oxidoreductase activity, acting on CH-OH group of donors"/>
    <property type="evidence" value="ECO:0007669"/>
    <property type="project" value="InterPro"/>
</dbReference>
<dbReference type="InterPro" id="IPR036188">
    <property type="entry name" value="FAD/NAD-bd_sf"/>
</dbReference>
<evidence type="ECO:0000256" key="4">
    <source>
        <dbReference type="ARBA" id="ARBA00022827"/>
    </source>
</evidence>
<dbReference type="GO" id="GO:0050660">
    <property type="term" value="F:flavin adenine dinucleotide binding"/>
    <property type="evidence" value="ECO:0007669"/>
    <property type="project" value="InterPro"/>
</dbReference>
<dbReference type="SUPFAM" id="SSF54373">
    <property type="entry name" value="FAD-linked reductases, C-terminal domain"/>
    <property type="match status" value="1"/>
</dbReference>
<dbReference type="Pfam" id="PF00732">
    <property type="entry name" value="GMC_oxred_N"/>
    <property type="match status" value="1"/>
</dbReference>
<feature type="binding site" evidence="5">
    <location>
        <position position="518"/>
    </location>
    <ligand>
        <name>FAD</name>
        <dbReference type="ChEBI" id="CHEBI:57692"/>
    </ligand>
</feature>
<evidence type="ECO:0000256" key="2">
    <source>
        <dbReference type="ARBA" id="ARBA00010790"/>
    </source>
</evidence>